<comment type="similarity">
    <text evidence="1 4">Belongs to the glycosyl hydrolase 5 (cellulase A) family.</text>
</comment>
<organism evidence="6 7">
    <name type="scientific">Monoraphidium neglectum</name>
    <dbReference type="NCBI Taxonomy" id="145388"/>
    <lineage>
        <taxon>Eukaryota</taxon>
        <taxon>Viridiplantae</taxon>
        <taxon>Chlorophyta</taxon>
        <taxon>core chlorophytes</taxon>
        <taxon>Chlorophyceae</taxon>
        <taxon>CS clade</taxon>
        <taxon>Sphaeropleales</taxon>
        <taxon>Selenastraceae</taxon>
        <taxon>Monoraphidium</taxon>
    </lineage>
</organism>
<keyword evidence="3 4" id="KW-0326">Glycosidase</keyword>
<dbReference type="GO" id="GO:0000272">
    <property type="term" value="P:polysaccharide catabolic process"/>
    <property type="evidence" value="ECO:0007669"/>
    <property type="project" value="InterPro"/>
</dbReference>
<feature type="domain" description="Glycoside hydrolase family 5" evidence="5">
    <location>
        <begin position="15"/>
        <end position="266"/>
    </location>
</feature>
<evidence type="ECO:0000313" key="6">
    <source>
        <dbReference type="EMBL" id="KIY94755.1"/>
    </source>
</evidence>
<dbReference type="InterPro" id="IPR017853">
    <property type="entry name" value="GH"/>
</dbReference>
<dbReference type="Pfam" id="PF00150">
    <property type="entry name" value="Cellulase"/>
    <property type="match status" value="1"/>
</dbReference>
<dbReference type="OrthoDB" id="532057at2759"/>
<evidence type="ECO:0000313" key="7">
    <source>
        <dbReference type="Proteomes" id="UP000054498"/>
    </source>
</evidence>
<evidence type="ECO:0000256" key="3">
    <source>
        <dbReference type="ARBA" id="ARBA00023295"/>
    </source>
</evidence>
<dbReference type="Gene3D" id="3.20.20.80">
    <property type="entry name" value="Glycosidases"/>
    <property type="match status" value="1"/>
</dbReference>
<name>A0A0D2MIE9_9CHLO</name>
<dbReference type="KEGG" id="mng:MNEG_13208"/>
<proteinExistence type="inferred from homology"/>
<evidence type="ECO:0000259" key="5">
    <source>
        <dbReference type="Pfam" id="PF00150"/>
    </source>
</evidence>
<keyword evidence="2 4" id="KW-0378">Hydrolase</keyword>
<dbReference type="GeneID" id="25730647"/>
<evidence type="ECO:0000256" key="4">
    <source>
        <dbReference type="RuleBase" id="RU361153"/>
    </source>
</evidence>
<dbReference type="InterPro" id="IPR001547">
    <property type="entry name" value="Glyco_hydro_5"/>
</dbReference>
<reference evidence="6 7" key="1">
    <citation type="journal article" date="2013" name="BMC Genomics">
        <title>Reconstruction of the lipid metabolism for the microalga Monoraphidium neglectum from its genome sequence reveals characteristics suitable for biofuel production.</title>
        <authorList>
            <person name="Bogen C."/>
            <person name="Al-Dilaimi A."/>
            <person name="Albersmeier A."/>
            <person name="Wichmann J."/>
            <person name="Grundmann M."/>
            <person name="Rupp O."/>
            <person name="Lauersen K.J."/>
            <person name="Blifernez-Klassen O."/>
            <person name="Kalinowski J."/>
            <person name="Goesmann A."/>
            <person name="Mussgnug J.H."/>
            <person name="Kruse O."/>
        </authorList>
    </citation>
    <scope>NUCLEOTIDE SEQUENCE [LARGE SCALE GENOMIC DNA]</scope>
    <source>
        <strain evidence="6 7">SAG 48.87</strain>
    </source>
</reference>
<dbReference type="AlphaFoldDB" id="A0A0D2MIE9"/>
<dbReference type="GO" id="GO:0004553">
    <property type="term" value="F:hydrolase activity, hydrolyzing O-glycosyl compounds"/>
    <property type="evidence" value="ECO:0007669"/>
    <property type="project" value="InterPro"/>
</dbReference>
<accession>A0A0D2MIE9</accession>
<sequence length="275" mass="30723">MCNWYLPQGPNVPAIQRFLWQVQYFVSQGFYVILAFDSTRDPEPNVASPKLFTRNWQNLWRTLADLPNYKLIKGRVLADLANEPSRWGCLWDRSCKLTNESAPTCLPGVELYAAAASGIHAVDPDVPVLIEGMGQDIQRGKYKECAPNYYPGIIWGEGFITNGPTIQRYGISDPSGMFAYDDFKRLGPFTISKPALPNQVVLSPHVYPRSITGQPAELEADEARITWKWDMSWGWKSTGQDRTSSGEPLRDIGLIVGEFGTQDQGDNSINNTAAT</sequence>
<gene>
    <name evidence="6" type="ORF">MNEG_13208</name>
</gene>
<protein>
    <recommendedName>
        <fullName evidence="5">Glycoside hydrolase family 5 domain-containing protein</fullName>
    </recommendedName>
</protein>
<evidence type="ECO:0000256" key="2">
    <source>
        <dbReference type="ARBA" id="ARBA00022801"/>
    </source>
</evidence>
<dbReference type="SUPFAM" id="SSF51445">
    <property type="entry name" value="(Trans)glycosidases"/>
    <property type="match status" value="1"/>
</dbReference>
<dbReference type="Proteomes" id="UP000054498">
    <property type="component" value="Unassembled WGS sequence"/>
</dbReference>
<evidence type="ECO:0000256" key="1">
    <source>
        <dbReference type="ARBA" id="ARBA00005641"/>
    </source>
</evidence>
<dbReference type="EMBL" id="KK103908">
    <property type="protein sequence ID" value="KIY94755.1"/>
    <property type="molecule type" value="Genomic_DNA"/>
</dbReference>
<dbReference type="RefSeq" id="XP_013893775.1">
    <property type="nucleotide sequence ID" value="XM_014038321.1"/>
</dbReference>
<keyword evidence="7" id="KW-1185">Reference proteome</keyword>